<dbReference type="EMBL" id="MGJN01000020">
    <property type="protein sequence ID" value="OGN06247.1"/>
    <property type="molecule type" value="Genomic_DNA"/>
</dbReference>
<proteinExistence type="predicted"/>
<sequence length="326" mass="36666">MRKKPLLDIILSVGLLTFAVLYVWNNISEDTDKVSGTADDLSKKEILEEYKDQIKEQGPEYAYQAFKDKNQQSHFLAHLFGEALFYVAGTDGVGVCDDTFEFGCYHGFFSAGIQEEGMGIISKFDEACLRIWGSKSMPCQHGIGHGLMSSGVSLEEALGWCRKITWQPTGGCTSGVFMEYNFPALSDHTGTAPRKEDDKGYFYPCIEVLAEFKNGCYIELPQWWLSVFSGDFIKIGSLCNEIKDSEHRQYCFYGLGNYAAPSTGYDISRIIKICGSLPSRDSKKWCRESAAWIFLTRPDSHANIAKLCEGSQECLDKLKQNPFYEN</sequence>
<evidence type="ECO:0000313" key="2">
    <source>
        <dbReference type="Proteomes" id="UP000176834"/>
    </source>
</evidence>
<protein>
    <submittedName>
        <fullName evidence="1">Uncharacterized protein</fullName>
    </submittedName>
</protein>
<name>A0A1F8EZF0_9BACT</name>
<accession>A0A1F8EZF0</accession>
<organism evidence="1 2">
    <name type="scientific">Candidatus Yanofskybacteria bacterium RIFCSPHIGHO2_02_FULL_38_22b</name>
    <dbReference type="NCBI Taxonomy" id="1802673"/>
    <lineage>
        <taxon>Bacteria</taxon>
        <taxon>Candidatus Yanofskyibacteriota</taxon>
    </lineage>
</organism>
<dbReference type="Proteomes" id="UP000176834">
    <property type="component" value="Unassembled WGS sequence"/>
</dbReference>
<reference evidence="1 2" key="1">
    <citation type="journal article" date="2016" name="Nat. Commun.">
        <title>Thousands of microbial genomes shed light on interconnected biogeochemical processes in an aquifer system.</title>
        <authorList>
            <person name="Anantharaman K."/>
            <person name="Brown C.T."/>
            <person name="Hug L.A."/>
            <person name="Sharon I."/>
            <person name="Castelle C.J."/>
            <person name="Probst A.J."/>
            <person name="Thomas B.C."/>
            <person name="Singh A."/>
            <person name="Wilkins M.J."/>
            <person name="Karaoz U."/>
            <person name="Brodie E.L."/>
            <person name="Williams K.H."/>
            <person name="Hubbard S.S."/>
            <person name="Banfield J.F."/>
        </authorList>
    </citation>
    <scope>NUCLEOTIDE SEQUENCE [LARGE SCALE GENOMIC DNA]</scope>
</reference>
<gene>
    <name evidence="1" type="ORF">A3B86_03965</name>
</gene>
<comment type="caution">
    <text evidence="1">The sequence shown here is derived from an EMBL/GenBank/DDBJ whole genome shotgun (WGS) entry which is preliminary data.</text>
</comment>
<dbReference type="AlphaFoldDB" id="A0A1F8EZF0"/>
<evidence type="ECO:0000313" key="1">
    <source>
        <dbReference type="EMBL" id="OGN06247.1"/>
    </source>
</evidence>